<feature type="signal peptide" evidence="3">
    <location>
        <begin position="1"/>
        <end position="26"/>
    </location>
</feature>
<dbReference type="AlphaFoldDB" id="A0A841BMI6"/>
<reference evidence="4 5" key="1">
    <citation type="submission" date="2020-08" db="EMBL/GenBank/DDBJ databases">
        <title>Sequencing the genomes of 1000 actinobacteria strains.</title>
        <authorList>
            <person name="Klenk H.-P."/>
        </authorList>
    </citation>
    <scope>NUCLEOTIDE SEQUENCE [LARGE SCALE GENOMIC DNA]</scope>
    <source>
        <strain evidence="4 5">DSM 45362</strain>
    </source>
</reference>
<comment type="caution">
    <text evidence="4">The sequence shown here is derived from an EMBL/GenBank/DDBJ whole genome shotgun (WGS) entry which is preliminary data.</text>
</comment>
<evidence type="ECO:0000256" key="3">
    <source>
        <dbReference type="SAM" id="SignalP"/>
    </source>
</evidence>
<feature type="compositionally biased region" description="Polar residues" evidence="2">
    <location>
        <begin position="388"/>
        <end position="399"/>
    </location>
</feature>
<dbReference type="PANTHER" id="PTHR46580">
    <property type="entry name" value="SENSOR KINASE-RELATED"/>
    <property type="match status" value="1"/>
</dbReference>
<evidence type="ECO:0000256" key="2">
    <source>
        <dbReference type="SAM" id="MobiDB-lite"/>
    </source>
</evidence>
<sequence length="454" mass="48050">MNRKTYKSLVGAWLSASLAGIVIAVAGGSPAAAGPTVCEPLEHDWRITHVESRPTINLANRIVIGQGQTGKQAVEVAVQEVSAFEWGASVGVSGEFQAWVFSKVTVQVGFNFKKSTSTTTTTKTTREINFTEIGEYIAFEGVANVEASFEEWTCNSSGTVLSKRSSGNFKSFSTLSEMGGVKCPRPGYTPVFDTLMQKQAATLCDNSTFYSPIGPGSAGGCTTQVCNPLYFQPISYNPGANPGPTPPVNRTDLSGDGKADLTIRRISDSNLYLNQGNGSGGWGPTNQQIGNGWADADLLTAPGDFTGDGKNDLIFRRPSNNNLYVIPGNGASGWLTQPYQIGNGWADTELLTSPGDFDGDGESDLIFRRPSDKHLTSSPGTAREDGTRSPSRSATTGPTWTCWWPHRTSPAMASPTCSTAVPVTRTSTWFGATAPVAGSTVRASRSAPDGTTPT</sequence>
<keyword evidence="1 3" id="KW-0732">Signal</keyword>
<dbReference type="Gene3D" id="2.130.10.130">
    <property type="entry name" value="Integrin alpha, N-terminal"/>
    <property type="match status" value="1"/>
</dbReference>
<dbReference type="EMBL" id="JACHMN010000002">
    <property type="protein sequence ID" value="MBB5868061.1"/>
    <property type="molecule type" value="Genomic_DNA"/>
</dbReference>
<dbReference type="InterPro" id="IPR028994">
    <property type="entry name" value="Integrin_alpha_N"/>
</dbReference>
<dbReference type="RefSeq" id="WP_184833712.1">
    <property type="nucleotide sequence ID" value="NZ_JACHMN010000002.1"/>
</dbReference>
<gene>
    <name evidence="4" type="ORF">F4553_001440</name>
</gene>
<protein>
    <recommendedName>
        <fullName evidence="6">VCBS repeat-containing protein</fullName>
    </recommendedName>
</protein>
<proteinExistence type="predicted"/>
<dbReference type="PANTHER" id="PTHR46580:SF4">
    <property type="entry name" value="ATP_GTP-BINDING PROTEIN"/>
    <property type="match status" value="1"/>
</dbReference>
<accession>A0A841BMI6</accession>
<evidence type="ECO:0000313" key="5">
    <source>
        <dbReference type="Proteomes" id="UP000587527"/>
    </source>
</evidence>
<dbReference type="Pfam" id="PF13517">
    <property type="entry name" value="FG-GAP_3"/>
    <property type="match status" value="1"/>
</dbReference>
<evidence type="ECO:0008006" key="6">
    <source>
        <dbReference type="Google" id="ProtNLM"/>
    </source>
</evidence>
<feature type="region of interest" description="Disordered" evidence="2">
    <location>
        <begin position="353"/>
        <end position="403"/>
    </location>
</feature>
<dbReference type="InterPro" id="IPR013517">
    <property type="entry name" value="FG-GAP"/>
</dbReference>
<feature type="region of interest" description="Disordered" evidence="2">
    <location>
        <begin position="237"/>
        <end position="256"/>
    </location>
</feature>
<feature type="chain" id="PRO_5038963206" description="VCBS repeat-containing protein" evidence="3">
    <location>
        <begin position="27"/>
        <end position="454"/>
    </location>
</feature>
<feature type="compositionally biased region" description="Basic and acidic residues" evidence="2">
    <location>
        <begin position="365"/>
        <end position="375"/>
    </location>
</feature>
<evidence type="ECO:0000313" key="4">
    <source>
        <dbReference type="EMBL" id="MBB5868061.1"/>
    </source>
</evidence>
<organism evidence="4 5">
    <name type="scientific">Allocatelliglobosispora scoriae</name>
    <dbReference type="NCBI Taxonomy" id="643052"/>
    <lineage>
        <taxon>Bacteria</taxon>
        <taxon>Bacillati</taxon>
        <taxon>Actinomycetota</taxon>
        <taxon>Actinomycetes</taxon>
        <taxon>Micromonosporales</taxon>
        <taxon>Micromonosporaceae</taxon>
        <taxon>Allocatelliglobosispora</taxon>
    </lineage>
</organism>
<dbReference type="SUPFAM" id="SSF69318">
    <property type="entry name" value="Integrin alpha N-terminal domain"/>
    <property type="match status" value="1"/>
</dbReference>
<dbReference type="Proteomes" id="UP000587527">
    <property type="component" value="Unassembled WGS sequence"/>
</dbReference>
<name>A0A841BMI6_9ACTN</name>
<keyword evidence="5" id="KW-1185">Reference proteome</keyword>
<evidence type="ECO:0000256" key="1">
    <source>
        <dbReference type="ARBA" id="ARBA00022729"/>
    </source>
</evidence>